<reference evidence="2 3" key="1">
    <citation type="submission" date="2023-03" db="EMBL/GenBank/DDBJ databases">
        <title>Genome insight into feeding habits of ladybird beetles.</title>
        <authorList>
            <person name="Li H.-S."/>
            <person name="Huang Y.-H."/>
            <person name="Pang H."/>
        </authorList>
    </citation>
    <scope>NUCLEOTIDE SEQUENCE [LARGE SCALE GENOMIC DNA]</scope>
    <source>
        <strain evidence="2">SYSU_2023b</strain>
        <tissue evidence="2">Whole body</tissue>
    </source>
</reference>
<comment type="caution">
    <text evidence="2">The sequence shown here is derived from an EMBL/GenBank/DDBJ whole genome shotgun (WGS) entry which is preliminary data.</text>
</comment>
<keyword evidence="1" id="KW-0732">Signal</keyword>
<evidence type="ECO:0000313" key="3">
    <source>
        <dbReference type="Proteomes" id="UP001431783"/>
    </source>
</evidence>
<dbReference type="AlphaFoldDB" id="A0AAW1TNR6"/>
<protein>
    <submittedName>
        <fullName evidence="2">Uncharacterized protein</fullName>
    </submittedName>
</protein>
<name>A0AAW1TNR6_9CUCU</name>
<feature type="chain" id="PRO_5044002246" evidence="1">
    <location>
        <begin position="17"/>
        <end position="129"/>
    </location>
</feature>
<dbReference type="EMBL" id="JARQZJ010000002">
    <property type="protein sequence ID" value="KAK9870315.1"/>
    <property type="molecule type" value="Genomic_DNA"/>
</dbReference>
<evidence type="ECO:0000256" key="1">
    <source>
        <dbReference type="SAM" id="SignalP"/>
    </source>
</evidence>
<sequence length="129" mass="13695">MKFLILVVAILGAASAGAPENRDKRGLISSLGYGWDHSLALHAPSWSHSVAAPIVAAPIVAAPTVVKTISHAPIIRTIVAPQPIIKTVVSAPHIYSYAPAPVISYGHSLSSLPLGYKWTGHYPLSHYSW</sequence>
<dbReference type="Proteomes" id="UP001431783">
    <property type="component" value="Unassembled WGS sequence"/>
</dbReference>
<proteinExistence type="predicted"/>
<keyword evidence="3" id="KW-1185">Reference proteome</keyword>
<organism evidence="2 3">
    <name type="scientific">Henosepilachna vigintioctopunctata</name>
    <dbReference type="NCBI Taxonomy" id="420089"/>
    <lineage>
        <taxon>Eukaryota</taxon>
        <taxon>Metazoa</taxon>
        <taxon>Ecdysozoa</taxon>
        <taxon>Arthropoda</taxon>
        <taxon>Hexapoda</taxon>
        <taxon>Insecta</taxon>
        <taxon>Pterygota</taxon>
        <taxon>Neoptera</taxon>
        <taxon>Endopterygota</taxon>
        <taxon>Coleoptera</taxon>
        <taxon>Polyphaga</taxon>
        <taxon>Cucujiformia</taxon>
        <taxon>Coccinelloidea</taxon>
        <taxon>Coccinellidae</taxon>
        <taxon>Epilachninae</taxon>
        <taxon>Epilachnini</taxon>
        <taxon>Henosepilachna</taxon>
    </lineage>
</organism>
<feature type="signal peptide" evidence="1">
    <location>
        <begin position="1"/>
        <end position="16"/>
    </location>
</feature>
<evidence type="ECO:0000313" key="2">
    <source>
        <dbReference type="EMBL" id="KAK9870315.1"/>
    </source>
</evidence>
<accession>A0AAW1TNR6</accession>
<gene>
    <name evidence="2" type="ORF">WA026_006401</name>
</gene>